<gene>
    <name evidence="1" type="ORF">BsIDN1_01120</name>
</gene>
<dbReference type="InterPro" id="IPR029016">
    <property type="entry name" value="GAF-like_dom_sf"/>
</dbReference>
<reference evidence="1 2" key="1">
    <citation type="submission" date="2019-12" db="EMBL/GenBank/DDBJ databases">
        <title>Full genome sequence of a Bacillus safensis strain isolated from commercially available natto in Indonesia.</title>
        <authorList>
            <person name="Yoshida M."/>
            <person name="Uomi M."/>
            <person name="Waturangi D."/>
            <person name="Ekaputri J.J."/>
            <person name="Setiamarga D.H.E."/>
        </authorList>
    </citation>
    <scope>NUCLEOTIDE SEQUENCE [LARGE SCALE GENOMIC DNA]</scope>
    <source>
        <strain evidence="1 2">IDN1</strain>
    </source>
</reference>
<accession>A0A5S9M2X6</accession>
<dbReference type="Proteomes" id="UP000464658">
    <property type="component" value="Chromosome"/>
</dbReference>
<evidence type="ECO:0000313" key="2">
    <source>
        <dbReference type="Proteomes" id="UP000464658"/>
    </source>
</evidence>
<protein>
    <submittedName>
        <fullName evidence="1">Uncharacterized protein</fullName>
    </submittedName>
</protein>
<dbReference type="AlphaFoldDB" id="A0A5S9M2X6"/>
<evidence type="ECO:0000313" key="1">
    <source>
        <dbReference type="EMBL" id="BBP86494.1"/>
    </source>
</evidence>
<name>A0A5S9M2X6_BACIA</name>
<organism evidence="1 2">
    <name type="scientific">Bacillus safensis</name>
    <dbReference type="NCBI Taxonomy" id="561879"/>
    <lineage>
        <taxon>Bacteria</taxon>
        <taxon>Bacillati</taxon>
        <taxon>Bacillota</taxon>
        <taxon>Bacilli</taxon>
        <taxon>Bacillales</taxon>
        <taxon>Bacillaceae</taxon>
        <taxon>Bacillus</taxon>
    </lineage>
</organism>
<dbReference type="Gene3D" id="3.30.450.40">
    <property type="match status" value="1"/>
</dbReference>
<proteinExistence type="predicted"/>
<dbReference type="EMBL" id="AP021906">
    <property type="protein sequence ID" value="BBP86494.1"/>
    <property type="molecule type" value="Genomic_DNA"/>
</dbReference>
<dbReference type="PANTHER" id="PTHR36432:SF1">
    <property type="entry name" value="STAGE V SPORULATION PROTEIN T"/>
    <property type="match status" value="1"/>
</dbReference>
<dbReference type="InterPro" id="IPR052731">
    <property type="entry name" value="B_subtilis_Trans_State_Reg"/>
</dbReference>
<sequence length="138" mass="15290">MRIREGDPLEIFVDRDGEVILKKYSPISELGDFAKEYADALFDSLGHSILICDRDTYIAVSGSSKKKEYLNKSISDLLERTMDQRNSVLEENKKEIQLVDGIDDDVSSYTIAPIVANGDPIGAVVLFSKRAFNGRSGA</sequence>
<dbReference type="Pfam" id="PF15714">
    <property type="entry name" value="SpoVT_C"/>
    <property type="match status" value="1"/>
</dbReference>
<dbReference type="Gene3D" id="2.10.260.10">
    <property type="match status" value="1"/>
</dbReference>
<dbReference type="PANTHER" id="PTHR36432">
    <property type="match status" value="1"/>
</dbReference>